<dbReference type="Proteomes" id="UP000078541">
    <property type="component" value="Unassembled WGS sequence"/>
</dbReference>
<feature type="compositionally biased region" description="Acidic residues" evidence="1">
    <location>
        <begin position="108"/>
        <end position="119"/>
    </location>
</feature>
<sequence length="165" mass="19234">MVYRTIVVDALEDDERRQDRRERLLPSPFPLIPPPSPLPSSPPRTPVAYHVCIPAARTLPRPQIEAPEKKRCAASPRILTAPPALPFPFPFFLLLFLSYSSEVKGKEEEEEEKEEEEENGESRWGNVRGEIAGRTTRLSWHKEERGRGKRRRWKRLKAKAPCWWR</sequence>
<dbReference type="EMBL" id="KQ981744">
    <property type="protein sequence ID" value="KYN36339.1"/>
    <property type="molecule type" value="Genomic_DNA"/>
</dbReference>
<proteinExistence type="predicted"/>
<evidence type="ECO:0000313" key="3">
    <source>
        <dbReference type="Proteomes" id="UP000078541"/>
    </source>
</evidence>
<reference evidence="2 3" key="1">
    <citation type="submission" date="2016-03" db="EMBL/GenBank/DDBJ databases">
        <title>Trachymyrmex septentrionalis WGS genome.</title>
        <authorList>
            <person name="Nygaard S."/>
            <person name="Hu H."/>
            <person name="Boomsma J."/>
            <person name="Zhang G."/>
        </authorList>
    </citation>
    <scope>NUCLEOTIDE SEQUENCE [LARGE SCALE GENOMIC DNA]</scope>
    <source>
        <strain evidence="2">Tsep2-gDNA-1</strain>
        <tissue evidence="2">Whole body</tissue>
    </source>
</reference>
<feature type="compositionally biased region" description="Basic and acidic residues" evidence="1">
    <location>
        <begin position="15"/>
        <end position="24"/>
    </location>
</feature>
<organism evidence="2 3">
    <name type="scientific">Trachymyrmex septentrionalis</name>
    <dbReference type="NCBI Taxonomy" id="34720"/>
    <lineage>
        <taxon>Eukaryota</taxon>
        <taxon>Metazoa</taxon>
        <taxon>Ecdysozoa</taxon>
        <taxon>Arthropoda</taxon>
        <taxon>Hexapoda</taxon>
        <taxon>Insecta</taxon>
        <taxon>Pterygota</taxon>
        <taxon>Neoptera</taxon>
        <taxon>Endopterygota</taxon>
        <taxon>Hymenoptera</taxon>
        <taxon>Apocrita</taxon>
        <taxon>Aculeata</taxon>
        <taxon>Formicoidea</taxon>
        <taxon>Formicidae</taxon>
        <taxon>Myrmicinae</taxon>
        <taxon>Trachymyrmex</taxon>
    </lineage>
</organism>
<accession>A0A195F8F4</accession>
<evidence type="ECO:0000313" key="2">
    <source>
        <dbReference type="EMBL" id="KYN36339.1"/>
    </source>
</evidence>
<gene>
    <name evidence="2" type="ORF">ALC56_09299</name>
</gene>
<feature type="compositionally biased region" description="Pro residues" evidence="1">
    <location>
        <begin position="27"/>
        <end position="44"/>
    </location>
</feature>
<dbReference type="STRING" id="34720.A0A195F8F4"/>
<dbReference type="AlphaFoldDB" id="A0A195F8F4"/>
<feature type="region of interest" description="Disordered" evidence="1">
    <location>
        <begin position="15"/>
        <end position="44"/>
    </location>
</feature>
<keyword evidence="3" id="KW-1185">Reference proteome</keyword>
<name>A0A195F8F4_9HYME</name>
<protein>
    <submittedName>
        <fullName evidence="2">Uncharacterized protein</fullName>
    </submittedName>
</protein>
<feature type="region of interest" description="Disordered" evidence="1">
    <location>
        <begin position="105"/>
        <end position="130"/>
    </location>
</feature>
<evidence type="ECO:0000256" key="1">
    <source>
        <dbReference type="SAM" id="MobiDB-lite"/>
    </source>
</evidence>